<evidence type="ECO:0000256" key="1">
    <source>
        <dbReference type="ARBA" id="ARBA00022801"/>
    </source>
</evidence>
<dbReference type="UniPathway" id="UPA00863"/>
<evidence type="ECO:0000256" key="3">
    <source>
        <dbReference type="SAM" id="MobiDB-lite"/>
    </source>
</evidence>
<dbReference type="GO" id="GO:0005615">
    <property type="term" value="C:extracellular space"/>
    <property type="evidence" value="ECO:0007669"/>
    <property type="project" value="InterPro"/>
</dbReference>
<name>A0A3G8H1J2_9BURK</name>
<protein>
    <recommendedName>
        <fullName evidence="2">D-(-)-3-hydroxybutyrate oligomer hydrolase</fullName>
        <shortName evidence="2">3HB-oligomer hydrolase</shortName>
        <shortName evidence="2">3HBOH</shortName>
        <ecNumber evidence="2">3.1.1.22</ecNumber>
    </recommendedName>
</protein>
<comment type="function">
    <text evidence="2">Participates in the degradation of poly-3-hydroxybutyrate (PHB). It works downstream of poly(3-hydroxybutyrate) depolymerase, hydrolyzing D(-)-3-hydroxybutyrate oligomers of various length (3HB-oligomers) into 3HB-monomers.</text>
</comment>
<keyword evidence="2" id="KW-0732">Signal</keyword>
<feature type="active site" description="Charge relay system" evidence="2">
    <location>
        <position position="332"/>
    </location>
</feature>
<dbReference type="OrthoDB" id="4294477at2"/>
<dbReference type="Pfam" id="PF10605">
    <property type="entry name" value="3HBOH"/>
    <property type="match status" value="1"/>
</dbReference>
<gene>
    <name evidence="4" type="ORF">EHF44_12800</name>
</gene>
<accession>A0A3G8H1J2</accession>
<dbReference type="EMBL" id="CP033969">
    <property type="protein sequence ID" value="AZG14244.1"/>
    <property type="molecule type" value="Genomic_DNA"/>
</dbReference>
<comment type="catalytic activity">
    <reaction evidence="2">
        <text>(3R)-hydroxybutanoate dimer + H2O = 2 (R)-3-hydroxybutanoate + H(+)</text>
        <dbReference type="Rhea" id="RHEA:10172"/>
        <dbReference type="ChEBI" id="CHEBI:10979"/>
        <dbReference type="ChEBI" id="CHEBI:10983"/>
        <dbReference type="ChEBI" id="CHEBI:15377"/>
        <dbReference type="ChEBI" id="CHEBI:15378"/>
        <dbReference type="EC" id="3.1.1.22"/>
    </reaction>
</comment>
<dbReference type="HAMAP" id="MF_01906">
    <property type="entry name" value="3HBOH"/>
    <property type="match status" value="1"/>
</dbReference>
<comment type="subcellular location">
    <subcellularLocation>
        <location evidence="2">Secreted</location>
    </subcellularLocation>
</comment>
<comment type="pathway">
    <text evidence="2">Lipid metabolism; butanoate metabolism.</text>
</comment>
<dbReference type="GO" id="GO:0047989">
    <property type="term" value="F:hydroxybutyrate-dimer hydrolase activity"/>
    <property type="evidence" value="ECO:0007669"/>
    <property type="project" value="UniProtKB-UniRule"/>
</dbReference>
<organism evidence="4 5">
    <name type="scientific">Cupriavidus pauculus</name>
    <dbReference type="NCBI Taxonomy" id="82633"/>
    <lineage>
        <taxon>Bacteria</taxon>
        <taxon>Pseudomonadati</taxon>
        <taxon>Pseudomonadota</taxon>
        <taxon>Betaproteobacteria</taxon>
        <taxon>Burkholderiales</taxon>
        <taxon>Burkholderiaceae</taxon>
        <taxon>Cupriavidus</taxon>
    </lineage>
</organism>
<evidence type="ECO:0000313" key="4">
    <source>
        <dbReference type="EMBL" id="AZG14244.1"/>
    </source>
</evidence>
<feature type="signal peptide" evidence="2">
    <location>
        <begin position="1"/>
        <end position="35"/>
    </location>
</feature>
<proteinExistence type="inferred from homology"/>
<feature type="region of interest" description="Disordered" evidence="3">
    <location>
        <begin position="37"/>
        <end position="63"/>
    </location>
</feature>
<dbReference type="AlphaFoldDB" id="A0A3G8H1J2"/>
<feature type="chain" id="PRO_5018341954" description="D-(-)-3-hydroxybutyrate oligomer hydrolase" evidence="2">
    <location>
        <begin position="36"/>
        <end position="725"/>
    </location>
</feature>
<dbReference type="KEGG" id="cpau:EHF44_12800"/>
<comment type="similarity">
    <text evidence="2">Belongs to the D-(-)-3-hydroxybutyrate oligomer hydrolase family.</text>
</comment>
<keyword evidence="1 2" id="KW-0378">Hydrolase</keyword>
<keyword evidence="2" id="KW-0964">Secreted</keyword>
<evidence type="ECO:0000313" key="5">
    <source>
        <dbReference type="Proteomes" id="UP000270411"/>
    </source>
</evidence>
<evidence type="ECO:0000256" key="2">
    <source>
        <dbReference type="HAMAP-Rule" id="MF_01906"/>
    </source>
</evidence>
<dbReference type="PIRSF" id="PIRSF011409">
    <property type="entry name" value="HObutyrate_olig_hydrol"/>
    <property type="match status" value="1"/>
</dbReference>
<dbReference type="EC" id="3.1.1.22" evidence="2"/>
<feature type="compositionally biased region" description="Polar residues" evidence="3">
    <location>
        <begin position="46"/>
        <end position="61"/>
    </location>
</feature>
<reference evidence="5" key="1">
    <citation type="submission" date="2018-11" db="EMBL/GenBank/DDBJ databases">
        <title>FDA dAtabase for Regulatory Grade micrObial Sequences (FDA-ARGOS): Supporting development and validation of Infectious Disease Dx tests.</title>
        <authorList>
            <person name="Goldberg B."/>
            <person name="Campos J."/>
            <person name="Tallon L."/>
            <person name="Sadzewicz L."/>
            <person name="Zhao X."/>
            <person name="Vavikolanu K."/>
            <person name="Mehta A."/>
            <person name="Aluvathingal J."/>
            <person name="Nadendla S."/>
            <person name="Geyer C."/>
            <person name="Nandy P."/>
            <person name="Yan Y."/>
            <person name="Sichtig H."/>
        </authorList>
    </citation>
    <scope>NUCLEOTIDE SEQUENCE [LARGE SCALE GENOMIC DNA]</scope>
    <source>
        <strain evidence="5">FDAARGOS_614</strain>
    </source>
</reference>
<dbReference type="Proteomes" id="UP000270411">
    <property type="component" value="Chromosome 1"/>
</dbReference>
<dbReference type="InterPro" id="IPR016582">
    <property type="entry name" value="OHBut_olig_hydro_put"/>
</dbReference>
<sequence length="725" mass="74575" precursor="true">MQPSHARVSRRKAPSRLRLTAISGAVVALSAMTLAACGGDDDPPSNGGTPPSQTQNPNNRPTFVVGTISVKSYDGTSDDLATGGLGKDGIGAAAAPPFADANNPTAAELRRNAIFTNYRAIVDINPAGGYGTLYGPNVDPQGNATAGQGKVPGTEYIAYADDGSGRQNVTLMAQIPDSFDRNNPCIITATSSGSRGIYGGIAVGEWGLKRGCAVAYTDKGTGAAPHDLDTDTVPLIDGTRQARAGAGKLAQFAAQPGSQTLADFTAANPHRLAFKHAHSQQNPEANWGKNTLQAIEFTLFAINDKFGTMGSDGVRQATFKPSNTLVIASAVSNGGGAAVAAAEQDTAGLIDGVAVGEPMLEIPPTPVITVRRAGAPVLASGRHLYDYTTTANLFQLCARQDVGLVNAPSAGALLQATNRCQSLADKGLVSGGTTDAQSAAALTALRNAGWEPESDELHASLSALEVASSISVTYANAYTRSSVTDRFCNYSFAATGADFKPITIPAASLAAFFSTGNGVPPSGVVTLVNDANPAPTGPIKDFVSLSPSTGRQDANLDGALCLRNAWTSSAALQAGVAQTYRNGNLQGKPAVIVHGRSDALLPTNHTSRPYLGLNRTVEGSASKLSYIEVTNAQHFDGFIDVLPGYASRYVPLHLYLNRALDAVYANLRNGTALPPSQVVRTTPRGGTGNPVVGPQILPSNVPGFAATPAAADVIAVSGSTVDIPN</sequence>
<dbReference type="GO" id="GO:0019605">
    <property type="term" value="P:butyrate metabolic process"/>
    <property type="evidence" value="ECO:0007669"/>
    <property type="project" value="UniProtKB-UniRule"/>
</dbReference>